<proteinExistence type="predicted"/>
<evidence type="ECO:0000313" key="2">
    <source>
        <dbReference type="EMBL" id="CAH0372098.1"/>
    </source>
</evidence>
<protein>
    <submittedName>
        <fullName evidence="2">Uncharacterized protein</fullName>
    </submittedName>
</protein>
<dbReference type="PANTHER" id="PTHR16199">
    <property type="entry name" value="CONDENSIN-2 COMPLEX SUBUNIT G2"/>
    <property type="match status" value="1"/>
</dbReference>
<reference evidence="2" key="1">
    <citation type="submission" date="2021-11" db="EMBL/GenBank/DDBJ databases">
        <authorList>
            <consortium name="Genoscope - CEA"/>
            <person name="William W."/>
        </authorList>
    </citation>
    <scope>NUCLEOTIDE SEQUENCE</scope>
</reference>
<keyword evidence="3" id="KW-1185">Reference proteome</keyword>
<feature type="region of interest" description="Disordered" evidence="1">
    <location>
        <begin position="1"/>
        <end position="66"/>
    </location>
</feature>
<dbReference type="InterPro" id="IPR016024">
    <property type="entry name" value="ARM-type_fold"/>
</dbReference>
<comment type="caution">
    <text evidence="2">The sequence shown here is derived from an EMBL/GenBank/DDBJ whole genome shotgun (WGS) entry which is preliminary data.</text>
</comment>
<dbReference type="PANTHER" id="PTHR16199:SF4">
    <property type="entry name" value="CONDENSIN-2 COMPLEX SUBUNIT G2"/>
    <property type="match status" value="1"/>
</dbReference>
<dbReference type="EMBL" id="CAKKNE010000003">
    <property type="protein sequence ID" value="CAH0372098.1"/>
    <property type="molecule type" value="Genomic_DNA"/>
</dbReference>
<gene>
    <name evidence="2" type="ORF">PECAL_3P20740</name>
</gene>
<evidence type="ECO:0000256" key="1">
    <source>
        <dbReference type="SAM" id="MobiDB-lite"/>
    </source>
</evidence>
<dbReference type="Gene3D" id="1.25.10.10">
    <property type="entry name" value="Leucine-rich Repeat Variant"/>
    <property type="match status" value="1"/>
</dbReference>
<dbReference type="OrthoDB" id="10062843at2759"/>
<dbReference type="InterPro" id="IPR011989">
    <property type="entry name" value="ARM-like"/>
</dbReference>
<dbReference type="AlphaFoldDB" id="A0A8J2SGX8"/>
<dbReference type="GO" id="GO:0000070">
    <property type="term" value="P:mitotic sister chromatid segregation"/>
    <property type="evidence" value="ECO:0007669"/>
    <property type="project" value="TreeGrafter"/>
</dbReference>
<name>A0A8J2SGX8_9STRA</name>
<feature type="region of interest" description="Disordered" evidence="1">
    <location>
        <begin position="763"/>
        <end position="785"/>
    </location>
</feature>
<dbReference type="GO" id="GO:0005634">
    <property type="term" value="C:nucleus"/>
    <property type="evidence" value="ECO:0007669"/>
    <property type="project" value="InterPro"/>
</dbReference>
<dbReference type="GO" id="GO:0000796">
    <property type="term" value="C:condensin complex"/>
    <property type="evidence" value="ECO:0007669"/>
    <property type="project" value="TreeGrafter"/>
</dbReference>
<accession>A0A8J2SGX8</accession>
<feature type="compositionally biased region" description="Acidic residues" evidence="1">
    <location>
        <begin position="46"/>
        <end position="62"/>
    </location>
</feature>
<dbReference type="Proteomes" id="UP000789595">
    <property type="component" value="Unassembled WGS sequence"/>
</dbReference>
<dbReference type="InterPro" id="IPR024741">
    <property type="entry name" value="Condensin2_G2"/>
</dbReference>
<dbReference type="Pfam" id="PF12422">
    <property type="entry name" value="Condensin2nSMC"/>
    <property type="match status" value="1"/>
</dbReference>
<sequence>MDGATEEPTAMTDAAEAPDGAIRRPGPATIDPAEAEAENEEHSDGYVESDDDGGSSIEEEPDSPNAEAAADLQRLLDAHEAPFGHGVSTHVETVLAGGARGRQAAQALKRAAQCCREAFTKPKMGKKAEDDLSATAEALLDALLDLWQAEHDDALRDSIARCGEAWWAREQAPFAAPRVLPYLLVRALSDGATSEDVARCATSASMLAPVDLDDASAAGLRGLLASTASSPAFLRSARGKDFVAGVLRGNTLASSAAHQSVKKALPSWTQARARAAGDCYKRAFDSLAKEGDTESFEEDYLQDLARAFLFSKSKKLASQLKSLLDSALHCSVTGTKVKRACVERVYAPLLWRHITAPNNECRRRAFEVLGTCFPIADPDASKDVSTSAIERQLTLLKNALTEDPDPSCRAAACHASGRALATCWPKLAKGPATHMLRTLGATCCRDSTSPAVREAALKALTACASSKHITSAGAGEKTLRKALRDASRHLHDKSPVVRNACAHLLGAYAQSTSIDAAFAAVGSENLLQRIAEDDESRRGSSQAIAKLLVKAYFPLEDGSRQVALAAALYNKKPLAARAFYGRLAELAPAEDVARFVVMASKAASEVSKTPTKKRKSGEDYEAPSSQALVAVAATAYASLARGPLSANTEGARKLAAYVGDGVATCVQSLVDSGLQSEDLRGLRTAVALGGLRGQDEAEAGAARSKAQRRDGIQRVVAPSSLNDAESVAAAADAACRLAGRGMKQAGDVARTLAETLFALNTTTAKEKPGTRKRGRVKEKAPSSSSEAAACAIGRIILRNDPTARDARKQLMRDAKAVDALHAACRASSCRDAALMATLEARLAVLKFSAREASSEADKVLAKDLKRALDAAVALVESGEEILSPELARQRTDEINEDAGGTSDAPFRACCAVATSVVASSGAPATTRVLAAACEAWLGEPPCVEAVASLAVALRLRGELSGDADGPLACALSRWLEHDSDGAQRAVRALARGERLEDFVDAVRERSSGMTPQTPGKGRVRADPLLAALQAHGVDVRRGALGDRSNDVVAAEPILSQAF</sequence>
<dbReference type="SUPFAM" id="SSF48371">
    <property type="entry name" value="ARM repeat"/>
    <property type="match status" value="1"/>
</dbReference>
<organism evidence="2 3">
    <name type="scientific">Pelagomonas calceolata</name>
    <dbReference type="NCBI Taxonomy" id="35677"/>
    <lineage>
        <taxon>Eukaryota</taxon>
        <taxon>Sar</taxon>
        <taxon>Stramenopiles</taxon>
        <taxon>Ochrophyta</taxon>
        <taxon>Pelagophyceae</taxon>
        <taxon>Pelagomonadales</taxon>
        <taxon>Pelagomonadaceae</taxon>
        <taxon>Pelagomonas</taxon>
    </lineage>
</organism>
<evidence type="ECO:0000313" key="3">
    <source>
        <dbReference type="Proteomes" id="UP000789595"/>
    </source>
</evidence>